<keyword evidence="5 6" id="KW-0249">Electron transport</keyword>
<keyword evidence="6" id="KW-1003">Cell membrane</keyword>
<dbReference type="InterPro" id="IPR007329">
    <property type="entry name" value="FMN-bd"/>
</dbReference>
<keyword evidence="6 7" id="KW-0472">Membrane</keyword>
<feature type="domain" description="FMN-binding" evidence="8">
    <location>
        <begin position="92"/>
        <end position="182"/>
    </location>
</feature>
<dbReference type="GO" id="GO:0009055">
    <property type="term" value="F:electron transfer activity"/>
    <property type="evidence" value="ECO:0007669"/>
    <property type="project" value="InterPro"/>
</dbReference>
<evidence type="ECO:0000256" key="2">
    <source>
        <dbReference type="ARBA" id="ARBA00022553"/>
    </source>
</evidence>
<reference evidence="9" key="1">
    <citation type="submission" date="2020-10" db="EMBL/GenBank/DDBJ databases">
        <authorList>
            <person name="Gilroy R."/>
        </authorList>
    </citation>
    <scope>NUCLEOTIDE SEQUENCE</scope>
    <source>
        <strain evidence="9">ChiSxjej1B13-7958</strain>
    </source>
</reference>
<comment type="cofactor">
    <cofactor evidence="6">
        <name>FMN</name>
        <dbReference type="ChEBI" id="CHEBI:58210"/>
    </cofactor>
</comment>
<name>A0A9D1AND3_9FIRM</name>
<comment type="caution">
    <text evidence="9">The sequence shown here is derived from an EMBL/GenBank/DDBJ whole genome shotgun (WGS) entry which is preliminary data.</text>
</comment>
<dbReference type="PANTHER" id="PTHR36118">
    <property type="entry name" value="ION-TRANSLOCATING OXIDOREDUCTASE COMPLEX SUBUNIT G"/>
    <property type="match status" value="1"/>
</dbReference>
<dbReference type="NCBIfam" id="TIGR01947">
    <property type="entry name" value="rnfG"/>
    <property type="match status" value="1"/>
</dbReference>
<dbReference type="PANTHER" id="PTHR36118:SF1">
    <property type="entry name" value="ION-TRANSLOCATING OXIDOREDUCTASE COMPLEX SUBUNIT G"/>
    <property type="match status" value="1"/>
</dbReference>
<dbReference type="Proteomes" id="UP000824242">
    <property type="component" value="Unassembled WGS sequence"/>
</dbReference>
<comment type="similarity">
    <text evidence="6">Belongs to the RnfG family.</text>
</comment>
<keyword evidence="3 6" id="KW-0285">Flavoprotein</keyword>
<keyword evidence="1 6" id="KW-0813">Transport</keyword>
<dbReference type="GO" id="GO:0022900">
    <property type="term" value="P:electron transport chain"/>
    <property type="evidence" value="ECO:0007669"/>
    <property type="project" value="UniProtKB-UniRule"/>
</dbReference>
<feature type="modified residue" description="FMN phosphoryl threonine" evidence="6">
    <location>
        <position position="165"/>
    </location>
</feature>
<organism evidence="9 10">
    <name type="scientific">Candidatus Caccousia avicola</name>
    <dbReference type="NCBI Taxonomy" id="2840721"/>
    <lineage>
        <taxon>Bacteria</taxon>
        <taxon>Bacillati</taxon>
        <taxon>Bacillota</taxon>
        <taxon>Clostridia</taxon>
        <taxon>Eubacteriales</taxon>
        <taxon>Oscillospiraceae</taxon>
        <taxon>Oscillospiraceae incertae sedis</taxon>
        <taxon>Candidatus Caccousia</taxon>
    </lineage>
</organism>
<evidence type="ECO:0000256" key="1">
    <source>
        <dbReference type="ARBA" id="ARBA00022448"/>
    </source>
</evidence>
<keyword evidence="4 6" id="KW-0288">FMN</keyword>
<reference evidence="9" key="2">
    <citation type="journal article" date="2021" name="PeerJ">
        <title>Extensive microbial diversity within the chicken gut microbiome revealed by metagenomics and culture.</title>
        <authorList>
            <person name="Gilroy R."/>
            <person name="Ravi A."/>
            <person name="Getino M."/>
            <person name="Pursley I."/>
            <person name="Horton D.L."/>
            <person name="Alikhan N.F."/>
            <person name="Baker D."/>
            <person name="Gharbi K."/>
            <person name="Hall N."/>
            <person name="Watson M."/>
            <person name="Adriaenssens E.M."/>
            <person name="Foster-Nyarko E."/>
            <person name="Jarju S."/>
            <person name="Secka A."/>
            <person name="Antonio M."/>
            <person name="Oren A."/>
            <person name="Chaudhuri R.R."/>
            <person name="La Ragione R."/>
            <person name="Hildebrand F."/>
            <person name="Pallen M.J."/>
        </authorList>
    </citation>
    <scope>NUCLEOTIDE SEQUENCE</scope>
    <source>
        <strain evidence="9">ChiSxjej1B13-7958</strain>
    </source>
</reference>
<comment type="function">
    <text evidence="6">Part of a membrane-bound complex that couples electron transfer with translocation of ions across the membrane.</text>
</comment>
<dbReference type="HAMAP" id="MF_00479">
    <property type="entry name" value="RsxG_RnfG"/>
    <property type="match status" value="1"/>
</dbReference>
<dbReference type="SMART" id="SM00900">
    <property type="entry name" value="FMN_bind"/>
    <property type="match status" value="1"/>
</dbReference>
<evidence type="ECO:0000313" key="9">
    <source>
        <dbReference type="EMBL" id="HIR46660.1"/>
    </source>
</evidence>
<keyword evidence="2 6" id="KW-0597">Phosphoprotein</keyword>
<dbReference type="Pfam" id="PF04205">
    <property type="entry name" value="FMN_bind"/>
    <property type="match status" value="1"/>
</dbReference>
<dbReference type="InterPro" id="IPR010209">
    <property type="entry name" value="Ion_transpt_RnfG/RsxG"/>
</dbReference>
<keyword evidence="6" id="KW-1278">Translocase</keyword>
<accession>A0A9D1AND3</accession>
<evidence type="ECO:0000256" key="3">
    <source>
        <dbReference type="ARBA" id="ARBA00022630"/>
    </source>
</evidence>
<dbReference type="GO" id="GO:0005886">
    <property type="term" value="C:plasma membrane"/>
    <property type="evidence" value="ECO:0007669"/>
    <property type="project" value="UniProtKB-SubCell"/>
</dbReference>
<keyword evidence="6 7" id="KW-0812">Transmembrane</keyword>
<evidence type="ECO:0000256" key="7">
    <source>
        <dbReference type="SAM" id="Phobius"/>
    </source>
</evidence>
<comment type="subunit">
    <text evidence="6">The complex is composed of six subunits: RnfA, RnfB, RnfC, RnfD, RnfE and RnfG.</text>
</comment>
<sequence>MSEQAKKLNPKEILQPALSLFLFCLIVTALLAGTNLLTKDKIAEQERLAEETSRMTVSPGAESFAASDDGTYYLAQAGGETIGYVFTTTANSYGGEIKVMTGISSDGMVTGVSLLSISDTPGLGMNAEKESFRDQYKKAAPSGGFTVIKNGTAGDTEINAMTGATITSQAVTDAVNDAIAQYYAVKEAE</sequence>
<protein>
    <recommendedName>
        <fullName evidence="6">Ion-translocating oxidoreductase complex subunit G</fullName>
        <ecNumber evidence="6">7.-.-.-</ecNumber>
    </recommendedName>
    <alternativeName>
        <fullName evidence="6">Rnf electron transport complex subunit G</fullName>
    </alternativeName>
</protein>
<dbReference type="AlphaFoldDB" id="A0A9D1AND3"/>
<evidence type="ECO:0000313" key="10">
    <source>
        <dbReference type="Proteomes" id="UP000824242"/>
    </source>
</evidence>
<evidence type="ECO:0000256" key="4">
    <source>
        <dbReference type="ARBA" id="ARBA00022643"/>
    </source>
</evidence>
<feature type="transmembrane region" description="Helical" evidence="7">
    <location>
        <begin position="20"/>
        <end position="38"/>
    </location>
</feature>
<dbReference type="PIRSF" id="PIRSF006091">
    <property type="entry name" value="E_trnsport_RnfG"/>
    <property type="match status" value="1"/>
</dbReference>
<dbReference type="Gene3D" id="3.90.1010.20">
    <property type="match status" value="1"/>
</dbReference>
<gene>
    <name evidence="6" type="primary">rnfG</name>
    <name evidence="9" type="ORF">IAB89_03215</name>
</gene>
<dbReference type="EC" id="7.-.-.-" evidence="6"/>
<comment type="subcellular location">
    <subcellularLocation>
        <location evidence="6">Cell membrane</location>
        <topology evidence="6">Single-pass membrane protein</topology>
    </subcellularLocation>
</comment>
<dbReference type="GO" id="GO:0010181">
    <property type="term" value="F:FMN binding"/>
    <property type="evidence" value="ECO:0007669"/>
    <property type="project" value="InterPro"/>
</dbReference>
<evidence type="ECO:0000256" key="6">
    <source>
        <dbReference type="HAMAP-Rule" id="MF_00479"/>
    </source>
</evidence>
<proteinExistence type="inferred from homology"/>
<dbReference type="EMBL" id="DVGZ01000032">
    <property type="protein sequence ID" value="HIR46660.1"/>
    <property type="molecule type" value="Genomic_DNA"/>
</dbReference>
<evidence type="ECO:0000259" key="8">
    <source>
        <dbReference type="SMART" id="SM00900"/>
    </source>
</evidence>
<keyword evidence="6 7" id="KW-1133">Transmembrane helix</keyword>
<evidence type="ECO:0000256" key="5">
    <source>
        <dbReference type="ARBA" id="ARBA00022982"/>
    </source>
</evidence>